<gene>
    <name evidence="7" type="ORF">H7C19_09310</name>
</gene>
<reference evidence="7 8" key="1">
    <citation type="submission" date="2020-08" db="EMBL/GenBank/DDBJ databases">
        <title>Cohnella phylogeny.</title>
        <authorList>
            <person name="Dunlap C."/>
        </authorList>
    </citation>
    <scope>NUCLEOTIDE SEQUENCE [LARGE SCALE GENOMIC DNA]</scope>
    <source>
        <strain evidence="7 8">DSM 28246</strain>
    </source>
</reference>
<dbReference type="Gene3D" id="3.40.190.10">
    <property type="entry name" value="Periplasmic binding protein-like II"/>
    <property type="match status" value="1"/>
</dbReference>
<evidence type="ECO:0000256" key="2">
    <source>
        <dbReference type="ARBA" id="ARBA00022729"/>
    </source>
</evidence>
<dbReference type="InterPro" id="IPR006059">
    <property type="entry name" value="SBP"/>
</dbReference>
<sequence>MKKNVWAKRNMIVFVTAVLMLALTACGGGNEPGNTGTGASPGGSAAPKSDVTLTLWHWKVGFDPGLKAVADAYKKKTGITVETQVTTPDDAYTQKVTAAATANNLPDIYLYWSGPTNGAFDGRAMEWSAELDKDPAWKNSFYPSALSGTVIKQSQLDSYAKDKKASDWLKSRQIGQYYGIPIDVGSFYTIYGNAKLLQEAGVPLEAPPTVEQWLKDMDTVKAKTGVPGFVFSAKTFSVYENWMANFQDYMKNGPEEFTKFMNRESKMSDPAHLQVAKFIEDISRSGNLLKGAVSLDIDPSDQAFAQGKAAYTLGGTFTLSSLTALGMKPEDIVSFRVPAYEGSKEPDAKLPSFPLVQAIVTDNGPHKQEAIDFVKYLTSEEGMTLYAAGALDVPSVQLKNRDSLSPILQSMIGSIGSEANWYADNADTYNKVFGAEWNKFHEMKQKIILGSATAEEAAREFDKAAEAEKAKEQ</sequence>
<evidence type="ECO:0000256" key="1">
    <source>
        <dbReference type="ARBA" id="ARBA00022475"/>
    </source>
</evidence>
<keyword evidence="5" id="KW-0449">Lipoprotein</keyword>
<comment type="caution">
    <text evidence="7">The sequence shown here is derived from an EMBL/GenBank/DDBJ whole genome shotgun (WGS) entry which is preliminary data.</text>
</comment>
<dbReference type="PANTHER" id="PTHR43649:SF33">
    <property type="entry name" value="POLYGALACTURONAN_RHAMNOGALACTURONAN-BINDING PROTEIN YTCQ"/>
    <property type="match status" value="1"/>
</dbReference>
<accession>A0A7X0VFQ9</accession>
<dbReference type="AlphaFoldDB" id="A0A7X0VFQ9"/>
<evidence type="ECO:0000313" key="7">
    <source>
        <dbReference type="EMBL" id="MBB6670884.1"/>
    </source>
</evidence>
<keyword evidence="4" id="KW-0564">Palmitate</keyword>
<evidence type="ECO:0000313" key="8">
    <source>
        <dbReference type="Proteomes" id="UP000547209"/>
    </source>
</evidence>
<dbReference type="Pfam" id="PF01547">
    <property type="entry name" value="SBP_bac_1"/>
    <property type="match status" value="1"/>
</dbReference>
<feature type="signal peptide" evidence="6">
    <location>
        <begin position="1"/>
        <end position="27"/>
    </location>
</feature>
<evidence type="ECO:0000256" key="3">
    <source>
        <dbReference type="ARBA" id="ARBA00023136"/>
    </source>
</evidence>
<protein>
    <submittedName>
        <fullName evidence="7">Extracellular solute-binding protein</fullName>
    </submittedName>
</protein>
<dbReference type="SUPFAM" id="SSF53850">
    <property type="entry name" value="Periplasmic binding protein-like II"/>
    <property type="match status" value="1"/>
</dbReference>
<feature type="chain" id="PRO_5030871910" evidence="6">
    <location>
        <begin position="28"/>
        <end position="473"/>
    </location>
</feature>
<proteinExistence type="predicted"/>
<dbReference type="PROSITE" id="PS51257">
    <property type="entry name" value="PROKAR_LIPOPROTEIN"/>
    <property type="match status" value="1"/>
</dbReference>
<dbReference type="EMBL" id="JACJVP010000011">
    <property type="protein sequence ID" value="MBB6670884.1"/>
    <property type="molecule type" value="Genomic_DNA"/>
</dbReference>
<evidence type="ECO:0000256" key="6">
    <source>
        <dbReference type="SAM" id="SignalP"/>
    </source>
</evidence>
<keyword evidence="1" id="KW-1003">Cell membrane</keyword>
<name>A0A7X0VFQ9_9BACL</name>
<evidence type="ECO:0000256" key="5">
    <source>
        <dbReference type="ARBA" id="ARBA00023288"/>
    </source>
</evidence>
<keyword evidence="2 6" id="KW-0732">Signal</keyword>
<dbReference type="Proteomes" id="UP000547209">
    <property type="component" value="Unassembled WGS sequence"/>
</dbReference>
<dbReference type="InterPro" id="IPR050490">
    <property type="entry name" value="Bact_solute-bd_prot1"/>
</dbReference>
<keyword evidence="8" id="KW-1185">Reference proteome</keyword>
<keyword evidence="3" id="KW-0472">Membrane</keyword>
<dbReference type="PANTHER" id="PTHR43649">
    <property type="entry name" value="ARABINOSE-BINDING PROTEIN-RELATED"/>
    <property type="match status" value="1"/>
</dbReference>
<organism evidence="7 8">
    <name type="scientific">Cohnella nanjingensis</name>
    <dbReference type="NCBI Taxonomy" id="1387779"/>
    <lineage>
        <taxon>Bacteria</taxon>
        <taxon>Bacillati</taxon>
        <taxon>Bacillota</taxon>
        <taxon>Bacilli</taxon>
        <taxon>Bacillales</taxon>
        <taxon>Paenibacillaceae</taxon>
        <taxon>Cohnella</taxon>
    </lineage>
</organism>
<evidence type="ECO:0000256" key="4">
    <source>
        <dbReference type="ARBA" id="ARBA00023139"/>
    </source>
</evidence>